<comment type="caution">
    <text evidence="10">The sequence shown here is derived from an EMBL/GenBank/DDBJ whole genome shotgun (WGS) entry which is preliminary data.</text>
</comment>
<protein>
    <recommendedName>
        <fullName evidence="8">Ion-translocating oxidoreductase complex subunit C</fullName>
        <ecNumber evidence="8">7.-.-.-</ecNumber>
    </recommendedName>
    <alternativeName>
        <fullName evidence="8">Rnf electron transport complex subunit C</fullName>
    </alternativeName>
</protein>
<evidence type="ECO:0000256" key="4">
    <source>
        <dbReference type="ARBA" id="ARBA00022737"/>
    </source>
</evidence>
<keyword evidence="4 8" id="KW-0677">Repeat</keyword>
<dbReference type="PROSITE" id="PS00198">
    <property type="entry name" value="4FE4S_FER_1"/>
    <property type="match status" value="2"/>
</dbReference>
<feature type="binding site" evidence="8">
    <location>
        <position position="368"/>
    </location>
    <ligand>
        <name>[4Fe-4S] cluster</name>
        <dbReference type="ChEBI" id="CHEBI:49883"/>
        <label>1</label>
    </ligand>
</feature>
<dbReference type="InterPro" id="IPR011538">
    <property type="entry name" value="Nuo51_FMN-bd"/>
</dbReference>
<feature type="binding site" evidence="8">
    <location>
        <position position="410"/>
    </location>
    <ligand>
        <name>[4Fe-4S] cluster</name>
        <dbReference type="ChEBI" id="CHEBI:49883"/>
        <label>2</label>
    </ligand>
</feature>
<keyword evidence="8" id="KW-0472">Membrane</keyword>
<keyword evidence="5 8" id="KW-0249">Electron transport</keyword>
<feature type="domain" description="4Fe-4S ferredoxin-type" evidence="9">
    <location>
        <begin position="356"/>
        <end position="386"/>
    </location>
</feature>
<dbReference type="EMBL" id="WHJC01000064">
    <property type="protein sequence ID" value="MPQ43396.1"/>
    <property type="molecule type" value="Genomic_DNA"/>
</dbReference>
<dbReference type="Gene3D" id="3.40.50.11540">
    <property type="entry name" value="NADH-ubiquinone oxidoreductase 51kDa subunit"/>
    <property type="match status" value="1"/>
</dbReference>
<dbReference type="GO" id="GO:0022900">
    <property type="term" value="P:electron transport chain"/>
    <property type="evidence" value="ECO:0007669"/>
    <property type="project" value="UniProtKB-UniRule"/>
</dbReference>
<proteinExistence type="inferred from homology"/>
<evidence type="ECO:0000256" key="1">
    <source>
        <dbReference type="ARBA" id="ARBA00022448"/>
    </source>
</evidence>
<dbReference type="GO" id="GO:0009055">
    <property type="term" value="F:electron transfer activity"/>
    <property type="evidence" value="ECO:0007669"/>
    <property type="project" value="InterPro"/>
</dbReference>
<dbReference type="OrthoDB" id="9767754at2"/>
<comment type="subcellular location">
    <subcellularLocation>
        <location evidence="8">Cell membrane</location>
        <topology evidence="8">Peripheral membrane protein</topology>
    </subcellularLocation>
</comment>
<dbReference type="EC" id="7.-.-.-" evidence="8"/>
<feature type="binding site" evidence="8">
    <location>
        <position position="365"/>
    </location>
    <ligand>
        <name>[4Fe-4S] cluster</name>
        <dbReference type="ChEBI" id="CHEBI:49883"/>
        <label>1</label>
    </ligand>
</feature>
<dbReference type="PROSITE" id="PS51379">
    <property type="entry name" value="4FE4S_FER_2"/>
    <property type="match status" value="2"/>
</dbReference>
<dbReference type="GO" id="GO:0051539">
    <property type="term" value="F:4 iron, 4 sulfur cluster binding"/>
    <property type="evidence" value="ECO:0007669"/>
    <property type="project" value="UniProtKB-KW"/>
</dbReference>
<dbReference type="InterPro" id="IPR019554">
    <property type="entry name" value="Soluble_ligand-bd"/>
</dbReference>
<keyword evidence="3 8" id="KW-0479">Metal-binding</keyword>
<dbReference type="GO" id="GO:0005886">
    <property type="term" value="C:plasma membrane"/>
    <property type="evidence" value="ECO:0007669"/>
    <property type="project" value="UniProtKB-SubCell"/>
</dbReference>
<feature type="binding site" evidence="8">
    <location>
        <position position="407"/>
    </location>
    <ligand>
        <name>[4Fe-4S] cluster</name>
        <dbReference type="ChEBI" id="CHEBI:49883"/>
        <label>2</label>
    </ligand>
</feature>
<gene>
    <name evidence="10" type="primary">rsxC</name>
    <name evidence="8" type="synonym">rnfC</name>
    <name evidence="10" type="ORF">GBZ86_06440</name>
</gene>
<dbReference type="Pfam" id="PF10531">
    <property type="entry name" value="SLBB"/>
    <property type="match status" value="1"/>
</dbReference>
<evidence type="ECO:0000256" key="2">
    <source>
        <dbReference type="ARBA" id="ARBA00022485"/>
    </source>
</evidence>
<comment type="cofactor">
    <cofactor evidence="8">
        <name>[4Fe-4S] cluster</name>
        <dbReference type="ChEBI" id="CHEBI:49883"/>
    </cofactor>
    <text evidence="8">Binds 2 [4Fe-4S] clusters per subunit.</text>
</comment>
<evidence type="ECO:0000313" key="11">
    <source>
        <dbReference type="Proteomes" id="UP000430345"/>
    </source>
</evidence>
<feature type="domain" description="4Fe-4S ferredoxin-type" evidence="9">
    <location>
        <begin position="394"/>
        <end position="424"/>
    </location>
</feature>
<dbReference type="SUPFAM" id="SSF142019">
    <property type="entry name" value="Nqo1 FMN-binding domain-like"/>
    <property type="match status" value="1"/>
</dbReference>
<feature type="binding site" evidence="8">
    <location>
        <position position="414"/>
    </location>
    <ligand>
        <name>[4Fe-4S] cluster</name>
        <dbReference type="ChEBI" id="CHEBI:49883"/>
        <label>1</label>
    </ligand>
</feature>
<dbReference type="Pfam" id="PF13237">
    <property type="entry name" value="Fer4_10"/>
    <property type="match status" value="1"/>
</dbReference>
<accession>A0A6I1MIM2</accession>
<evidence type="ECO:0000256" key="3">
    <source>
        <dbReference type="ARBA" id="ARBA00022723"/>
    </source>
</evidence>
<keyword evidence="6 8" id="KW-0408">Iron</keyword>
<keyword evidence="8" id="KW-1003">Cell membrane</keyword>
<dbReference type="InterPro" id="IPR017900">
    <property type="entry name" value="4Fe4S_Fe_S_CS"/>
</dbReference>
<name>A0A6I1MIM2_9CLOT</name>
<comment type="subunit">
    <text evidence="8">The complex is composed of six subunits: RnfA, RnfB, RnfC, RnfD, RnfE and RnfG.</text>
</comment>
<dbReference type="SUPFAM" id="SSF46548">
    <property type="entry name" value="alpha-helical ferredoxin"/>
    <property type="match status" value="1"/>
</dbReference>
<dbReference type="NCBIfam" id="TIGR01945">
    <property type="entry name" value="rnfC"/>
    <property type="match status" value="1"/>
</dbReference>
<dbReference type="Gene3D" id="3.30.70.20">
    <property type="match status" value="1"/>
</dbReference>
<comment type="function">
    <text evidence="8">Part of a membrane-bound complex that couples electron transfer with translocation of ions across the membrane.</text>
</comment>
<keyword evidence="8" id="KW-1278">Translocase</keyword>
<keyword evidence="7 8" id="KW-0411">Iron-sulfur</keyword>
<dbReference type="PANTHER" id="PTHR43034">
    <property type="entry name" value="ION-TRANSLOCATING OXIDOREDUCTASE COMPLEX SUBUNIT C"/>
    <property type="match status" value="1"/>
</dbReference>
<dbReference type="InterPro" id="IPR037225">
    <property type="entry name" value="Nuo51_FMN-bd_sf"/>
</dbReference>
<dbReference type="Pfam" id="PF13375">
    <property type="entry name" value="RnfC_N"/>
    <property type="match status" value="1"/>
</dbReference>
<dbReference type="HAMAP" id="MF_00461">
    <property type="entry name" value="RsxC_RnfC"/>
    <property type="match status" value="1"/>
</dbReference>
<evidence type="ECO:0000256" key="8">
    <source>
        <dbReference type="HAMAP-Rule" id="MF_00461"/>
    </source>
</evidence>
<comment type="similarity">
    <text evidence="8">Belongs to the 4Fe4S bacterial-type ferredoxin family. RnfC subfamily.</text>
</comment>
<evidence type="ECO:0000256" key="6">
    <source>
        <dbReference type="ARBA" id="ARBA00023004"/>
    </source>
</evidence>
<organism evidence="10 11">
    <name type="scientific">Clostridium tarantellae</name>
    <dbReference type="NCBI Taxonomy" id="39493"/>
    <lineage>
        <taxon>Bacteria</taxon>
        <taxon>Bacillati</taxon>
        <taxon>Bacillota</taxon>
        <taxon>Clostridia</taxon>
        <taxon>Eubacteriales</taxon>
        <taxon>Clostridiaceae</taxon>
        <taxon>Clostridium</taxon>
    </lineage>
</organism>
<dbReference type="Pfam" id="PF01512">
    <property type="entry name" value="Complex1_51K"/>
    <property type="match status" value="1"/>
</dbReference>
<evidence type="ECO:0000256" key="5">
    <source>
        <dbReference type="ARBA" id="ARBA00022982"/>
    </source>
</evidence>
<dbReference type="Gene3D" id="3.10.20.600">
    <property type="match status" value="1"/>
</dbReference>
<dbReference type="AlphaFoldDB" id="A0A6I1MIM2"/>
<evidence type="ECO:0000256" key="7">
    <source>
        <dbReference type="ARBA" id="ARBA00023014"/>
    </source>
</evidence>
<dbReference type="PANTHER" id="PTHR43034:SF2">
    <property type="entry name" value="ION-TRANSLOCATING OXIDOREDUCTASE COMPLEX SUBUNIT C"/>
    <property type="match status" value="1"/>
</dbReference>
<dbReference type="NCBIfam" id="NF003454">
    <property type="entry name" value="PRK05035.1"/>
    <property type="match status" value="1"/>
</dbReference>
<evidence type="ECO:0000313" key="10">
    <source>
        <dbReference type="EMBL" id="MPQ43396.1"/>
    </source>
</evidence>
<keyword evidence="2 8" id="KW-0004">4Fe-4S</keyword>
<feature type="binding site" evidence="8">
    <location>
        <position position="404"/>
    </location>
    <ligand>
        <name>[4Fe-4S] cluster</name>
        <dbReference type="ChEBI" id="CHEBI:49883"/>
        <label>2</label>
    </ligand>
</feature>
<keyword evidence="11" id="KW-1185">Reference proteome</keyword>
<reference evidence="10 11" key="1">
    <citation type="submission" date="2019-10" db="EMBL/GenBank/DDBJ databases">
        <title>The Genome Sequence of Clostridium tarantellae Isolated from Fish Brain.</title>
        <authorList>
            <person name="Bano L."/>
            <person name="Kiel M."/>
            <person name="Sales G."/>
            <person name="Doxey A.C."/>
            <person name="Mansfield M.J."/>
            <person name="Schiavone M."/>
            <person name="Rossetto O."/>
            <person name="Pirazzini M."/>
            <person name="Dobrindt U."/>
            <person name="Montecucco C."/>
        </authorList>
    </citation>
    <scope>NUCLEOTIDE SEQUENCE [LARGE SCALE GENOMIC DNA]</scope>
    <source>
        <strain evidence="10 11">DSM 3997</strain>
    </source>
</reference>
<dbReference type="InterPro" id="IPR010208">
    <property type="entry name" value="Ion_transpt_RnfC/RsxC"/>
</dbReference>
<feature type="binding site" evidence="8">
    <location>
        <position position="375"/>
    </location>
    <ligand>
        <name>[4Fe-4S] cluster</name>
        <dbReference type="ChEBI" id="CHEBI:49883"/>
        <label>2</label>
    </ligand>
</feature>
<evidence type="ECO:0000259" key="9">
    <source>
        <dbReference type="PROSITE" id="PS51379"/>
    </source>
</evidence>
<dbReference type="Proteomes" id="UP000430345">
    <property type="component" value="Unassembled WGS sequence"/>
</dbReference>
<feature type="binding site" evidence="8">
    <location>
        <position position="371"/>
    </location>
    <ligand>
        <name>[4Fe-4S] cluster</name>
        <dbReference type="ChEBI" id="CHEBI:49883"/>
        <label>1</label>
    </ligand>
</feature>
<dbReference type="GO" id="GO:0046872">
    <property type="term" value="F:metal ion binding"/>
    <property type="evidence" value="ECO:0007669"/>
    <property type="project" value="UniProtKB-KW"/>
</dbReference>
<keyword evidence="1 8" id="KW-0813">Transport</keyword>
<dbReference type="RefSeq" id="WP_152888876.1">
    <property type="nucleotide sequence ID" value="NZ_WHJC01000064.1"/>
</dbReference>
<dbReference type="InterPro" id="IPR017896">
    <property type="entry name" value="4Fe4S_Fe-S-bd"/>
</dbReference>
<sequence length="442" mass="49293">MKYFTFPKGIHPPHRKNLTSDKPIQSYLPKDKLIFPMKQHIGAPCNPTVNIGDYIKVGDIIGNSTSFISSPIISSVSGTIKDIKKLKLHNDEEILSIIVCNDSKYLSSSSIKRNFEKLNNNEILKIIKTHGIVGLGGACFPTYIKLTPPKDVKIDSIIINGAECEPYLTCDYRLMIEKTNEIFIGIKILLKLFPNAKVYIAIENNKPLAIKEFLKLTKSISNIKVVPLKSKYPQGSEKHIIYACTKRKVPSGKLPSHIGCIVQNIATVYQIYESIINDKPLIEKIITVTGDAISHPKNLKVKIGTNIKELINECNGFKKTPEKIILGGPMMGISISSLDIPVTKGTSGIICLSEDSSTFHKKSNCIRCGNCLKVCPMNLLCQRLHKLSKEENLKEFERLHGMDCIECGSCTYICPAKNLLIQDIKNTKQKIIKNKTLLKKEG</sequence>
<dbReference type="InterPro" id="IPR026902">
    <property type="entry name" value="RnfC_N"/>
</dbReference>